<name>A0ABP8TBW3_9ACTN</name>
<sequence>MAMAETRTPRALWEEEGLVRVAGFLPPDRFGALEAEAAQQVGQTEPYERTETSGHRDGSFASPAHCGMAAGGHALYGLLSDKEVLLVLREMTGMKRLTPFGCVYVTYSKGDFQGLHTDDVKSTLTIGIALTDNLAPMGWAPSLRAVYPEVLGKVVAEHGMFPDGEGFELLKHPYGPGLLQGWAGYDIPHWRSPHTDSRPAILATLSYLDL</sequence>
<dbReference type="EMBL" id="BAABHJ010000003">
    <property type="protein sequence ID" value="GAA4603845.1"/>
    <property type="molecule type" value="Genomic_DNA"/>
</dbReference>
<dbReference type="Gene3D" id="2.60.120.620">
    <property type="entry name" value="q2cbj1_9rhob like domain"/>
    <property type="match status" value="1"/>
</dbReference>
<gene>
    <name evidence="2" type="ORF">GCM10023195_12890</name>
</gene>
<organism evidence="2 3">
    <name type="scientific">Actinoallomurus liliacearum</name>
    <dbReference type="NCBI Taxonomy" id="1080073"/>
    <lineage>
        <taxon>Bacteria</taxon>
        <taxon>Bacillati</taxon>
        <taxon>Actinomycetota</taxon>
        <taxon>Actinomycetes</taxon>
        <taxon>Streptosporangiales</taxon>
        <taxon>Thermomonosporaceae</taxon>
        <taxon>Actinoallomurus</taxon>
    </lineage>
</organism>
<accession>A0ABP8TBW3</accession>
<comment type="caution">
    <text evidence="2">The sequence shown here is derived from an EMBL/GenBank/DDBJ whole genome shotgun (WGS) entry which is preliminary data.</text>
</comment>
<evidence type="ECO:0000313" key="3">
    <source>
        <dbReference type="Proteomes" id="UP001500212"/>
    </source>
</evidence>
<keyword evidence="3" id="KW-1185">Reference proteome</keyword>
<feature type="compositionally biased region" description="Basic and acidic residues" evidence="1">
    <location>
        <begin position="46"/>
        <end position="58"/>
    </location>
</feature>
<proteinExistence type="predicted"/>
<evidence type="ECO:0000313" key="2">
    <source>
        <dbReference type="EMBL" id="GAA4603845.1"/>
    </source>
</evidence>
<protein>
    <submittedName>
        <fullName evidence="2">Uncharacterized protein</fullName>
    </submittedName>
</protein>
<evidence type="ECO:0000256" key="1">
    <source>
        <dbReference type="SAM" id="MobiDB-lite"/>
    </source>
</evidence>
<dbReference type="Proteomes" id="UP001500212">
    <property type="component" value="Unassembled WGS sequence"/>
</dbReference>
<feature type="region of interest" description="Disordered" evidence="1">
    <location>
        <begin position="38"/>
        <end position="59"/>
    </location>
</feature>
<reference evidence="3" key="1">
    <citation type="journal article" date="2019" name="Int. J. Syst. Evol. Microbiol.">
        <title>The Global Catalogue of Microorganisms (GCM) 10K type strain sequencing project: providing services to taxonomists for standard genome sequencing and annotation.</title>
        <authorList>
            <consortium name="The Broad Institute Genomics Platform"/>
            <consortium name="The Broad Institute Genome Sequencing Center for Infectious Disease"/>
            <person name="Wu L."/>
            <person name="Ma J."/>
        </authorList>
    </citation>
    <scope>NUCLEOTIDE SEQUENCE [LARGE SCALE GENOMIC DNA]</scope>
    <source>
        <strain evidence="3">JCM 17938</strain>
    </source>
</reference>